<dbReference type="PANTHER" id="PTHR10082">
    <property type="entry name" value="INTEGRIN BETA SUBUNIT"/>
    <property type="match status" value="1"/>
</dbReference>
<name>A0AAV4MP60_CAEEX</name>
<evidence type="ECO:0000256" key="7">
    <source>
        <dbReference type="ARBA" id="ARBA00022989"/>
    </source>
</evidence>
<evidence type="ECO:0000259" key="12">
    <source>
        <dbReference type="SMART" id="SM00187"/>
    </source>
</evidence>
<evidence type="ECO:0000313" key="14">
    <source>
        <dbReference type="Proteomes" id="UP001054945"/>
    </source>
</evidence>
<keyword evidence="6" id="KW-0130">Cell adhesion</keyword>
<comment type="similarity">
    <text evidence="2">Belongs to the integrin beta chain family.</text>
</comment>
<evidence type="ECO:0000256" key="5">
    <source>
        <dbReference type="ARBA" id="ARBA00022737"/>
    </source>
</evidence>
<accession>A0AAV4MP60</accession>
<dbReference type="GO" id="GO:0005178">
    <property type="term" value="F:integrin binding"/>
    <property type="evidence" value="ECO:0007669"/>
    <property type="project" value="TreeGrafter"/>
</dbReference>
<reference evidence="13 14" key="1">
    <citation type="submission" date="2021-06" db="EMBL/GenBank/DDBJ databases">
        <title>Caerostris extrusa draft genome.</title>
        <authorList>
            <person name="Kono N."/>
            <person name="Arakawa K."/>
        </authorList>
    </citation>
    <scope>NUCLEOTIDE SEQUENCE [LARGE SCALE GENOMIC DNA]</scope>
</reference>
<dbReference type="SUPFAM" id="SSF103575">
    <property type="entry name" value="Plexin repeat"/>
    <property type="match status" value="1"/>
</dbReference>
<dbReference type="GO" id="GO:0007160">
    <property type="term" value="P:cell-matrix adhesion"/>
    <property type="evidence" value="ECO:0007669"/>
    <property type="project" value="TreeGrafter"/>
</dbReference>
<organism evidence="13 14">
    <name type="scientific">Caerostris extrusa</name>
    <name type="common">Bark spider</name>
    <name type="synonym">Caerostris bankana</name>
    <dbReference type="NCBI Taxonomy" id="172846"/>
    <lineage>
        <taxon>Eukaryota</taxon>
        <taxon>Metazoa</taxon>
        <taxon>Ecdysozoa</taxon>
        <taxon>Arthropoda</taxon>
        <taxon>Chelicerata</taxon>
        <taxon>Arachnida</taxon>
        <taxon>Araneae</taxon>
        <taxon>Araneomorphae</taxon>
        <taxon>Entelegynae</taxon>
        <taxon>Araneoidea</taxon>
        <taxon>Araneidae</taxon>
        <taxon>Caerostris</taxon>
    </lineage>
</organism>
<keyword evidence="10" id="KW-1015">Disulfide bond</keyword>
<dbReference type="InterPro" id="IPR015812">
    <property type="entry name" value="Integrin_bsu"/>
</dbReference>
<evidence type="ECO:0000256" key="2">
    <source>
        <dbReference type="ARBA" id="ARBA00007449"/>
    </source>
</evidence>
<evidence type="ECO:0000256" key="6">
    <source>
        <dbReference type="ARBA" id="ARBA00022889"/>
    </source>
</evidence>
<dbReference type="EMBL" id="BPLR01019967">
    <property type="protein sequence ID" value="GIX73578.1"/>
    <property type="molecule type" value="Genomic_DNA"/>
</dbReference>
<dbReference type="GO" id="GO:0009986">
    <property type="term" value="C:cell surface"/>
    <property type="evidence" value="ECO:0007669"/>
    <property type="project" value="TreeGrafter"/>
</dbReference>
<comment type="subcellular location">
    <subcellularLocation>
        <location evidence="1">Cell membrane</location>
        <topology evidence="1">Single-pass type I membrane protein</topology>
    </subcellularLocation>
</comment>
<evidence type="ECO:0000313" key="13">
    <source>
        <dbReference type="EMBL" id="GIX73578.1"/>
    </source>
</evidence>
<dbReference type="PANTHER" id="PTHR10082:SF60">
    <property type="entry name" value="INTEGRIN BETA-PS"/>
    <property type="match status" value="1"/>
</dbReference>
<dbReference type="Gene3D" id="3.40.50.410">
    <property type="entry name" value="von Willebrand factor, type A domain"/>
    <property type="match status" value="1"/>
</dbReference>
<keyword evidence="9" id="KW-0472">Membrane</keyword>
<gene>
    <name evidence="13" type="primary">mys</name>
    <name evidence="13" type="ORF">CEXT_556491</name>
</gene>
<evidence type="ECO:0000256" key="10">
    <source>
        <dbReference type="ARBA" id="ARBA00023157"/>
    </source>
</evidence>
<keyword evidence="4" id="KW-0812">Transmembrane</keyword>
<keyword evidence="3" id="KW-1003">Cell membrane</keyword>
<dbReference type="GO" id="GO:0033627">
    <property type="term" value="P:cell adhesion mediated by integrin"/>
    <property type="evidence" value="ECO:0007669"/>
    <property type="project" value="TreeGrafter"/>
</dbReference>
<evidence type="ECO:0000256" key="8">
    <source>
        <dbReference type="ARBA" id="ARBA00023037"/>
    </source>
</evidence>
<evidence type="ECO:0000256" key="4">
    <source>
        <dbReference type="ARBA" id="ARBA00022692"/>
    </source>
</evidence>
<dbReference type="Proteomes" id="UP001054945">
    <property type="component" value="Unassembled WGS sequence"/>
</dbReference>
<dbReference type="GO" id="GO:0007229">
    <property type="term" value="P:integrin-mediated signaling pathway"/>
    <property type="evidence" value="ECO:0007669"/>
    <property type="project" value="UniProtKB-KW"/>
</dbReference>
<keyword evidence="7" id="KW-1133">Transmembrane helix</keyword>
<evidence type="ECO:0000256" key="1">
    <source>
        <dbReference type="ARBA" id="ARBA00004251"/>
    </source>
</evidence>
<comment type="caution">
    <text evidence="13">The sequence shown here is derived from an EMBL/GenBank/DDBJ whole genome shotgun (WGS) entry which is preliminary data.</text>
</comment>
<keyword evidence="11" id="KW-0325">Glycoprotein</keyword>
<dbReference type="SMART" id="SM00187">
    <property type="entry name" value="INB"/>
    <property type="match status" value="1"/>
</dbReference>
<dbReference type="SUPFAM" id="SSF53300">
    <property type="entry name" value="vWA-like"/>
    <property type="match status" value="1"/>
</dbReference>
<keyword evidence="14" id="KW-1185">Reference proteome</keyword>
<dbReference type="GO" id="GO:0016477">
    <property type="term" value="P:cell migration"/>
    <property type="evidence" value="ECO:0007669"/>
    <property type="project" value="TreeGrafter"/>
</dbReference>
<dbReference type="FunFam" id="3.40.50.410:FF:000002">
    <property type="entry name" value="Integrin beta"/>
    <property type="match status" value="1"/>
</dbReference>
<dbReference type="InterPro" id="IPR002369">
    <property type="entry name" value="Integrin_bsu_VWA"/>
</dbReference>
<dbReference type="AlphaFoldDB" id="A0AAV4MP60"/>
<sequence length="383" mass="43144">MSALNAAIGYYTFFKYHNDPLLLHHYCFLISVVFSEDATPCSSRVTCGACLASHNCAWCSDKVYQREHQDNVPLSDAGAVAGSAIQLKPQKLKLSLRPGDPATFKVTFRQAEDYPVDLYYLMDLTFTMKKHKETLAELADTIAESMNNVTKNFRLGFGSFIDKVVMPYVDMVPDRLRNPCRDVYCNSPYGFRNHLSLNDDVTLFTKEVSRANLSGNLDNAEGKIKWNDRSRKIILFATDGIFHYAGDGKLGGIVKPNDGSCHLDDEGYYTESIYQDYPSLSQINNKIIENKILIIFAVPDTELPLYQRLTNHVEGTYAEKLESDASNIVDLIQQQYNKIQSKVELKDTAPDFVKISYSSSCLGENVKDVNYCEGLKSGWHCGF</sequence>
<evidence type="ECO:0000256" key="11">
    <source>
        <dbReference type="ARBA" id="ARBA00023180"/>
    </source>
</evidence>
<keyword evidence="5" id="KW-0677">Repeat</keyword>
<dbReference type="InterPro" id="IPR036465">
    <property type="entry name" value="vWFA_dom_sf"/>
</dbReference>
<protein>
    <submittedName>
        <fullName evidence="13">Integrin beta-PS</fullName>
    </submittedName>
</protein>
<evidence type="ECO:0000256" key="9">
    <source>
        <dbReference type="ARBA" id="ARBA00023136"/>
    </source>
</evidence>
<dbReference type="GO" id="GO:0005925">
    <property type="term" value="C:focal adhesion"/>
    <property type="evidence" value="ECO:0007669"/>
    <property type="project" value="TreeGrafter"/>
</dbReference>
<evidence type="ECO:0000256" key="3">
    <source>
        <dbReference type="ARBA" id="ARBA00022475"/>
    </source>
</evidence>
<feature type="domain" description="Integrin beta subunit VWA" evidence="12">
    <location>
        <begin position="46"/>
        <end position="381"/>
    </location>
</feature>
<dbReference type="Gene3D" id="2.60.40.1510">
    <property type="entry name" value="ntegrin, alpha v. Chain A, domain 3"/>
    <property type="match status" value="1"/>
</dbReference>
<keyword evidence="8 13" id="KW-0401">Integrin</keyword>
<dbReference type="Pfam" id="PF00362">
    <property type="entry name" value="Integrin_beta"/>
    <property type="match status" value="1"/>
</dbReference>
<proteinExistence type="inferred from homology"/>
<dbReference type="GO" id="GO:0098609">
    <property type="term" value="P:cell-cell adhesion"/>
    <property type="evidence" value="ECO:0007669"/>
    <property type="project" value="TreeGrafter"/>
</dbReference>
<dbReference type="GO" id="GO:0008305">
    <property type="term" value="C:integrin complex"/>
    <property type="evidence" value="ECO:0007669"/>
    <property type="project" value="TreeGrafter"/>
</dbReference>